<evidence type="ECO:0000313" key="2">
    <source>
        <dbReference type="EMBL" id="RMN17151.1"/>
    </source>
</evidence>
<feature type="region of interest" description="Disordered" evidence="1">
    <location>
        <begin position="1"/>
        <end position="22"/>
    </location>
</feature>
<dbReference type="EMBL" id="RBOW01001017">
    <property type="protein sequence ID" value="RMN17151.1"/>
    <property type="molecule type" value="Genomic_DNA"/>
</dbReference>
<protein>
    <submittedName>
        <fullName evidence="2">Uncharacterized protein</fullName>
    </submittedName>
</protein>
<dbReference type="Proteomes" id="UP000281372">
    <property type="component" value="Unassembled WGS sequence"/>
</dbReference>
<reference evidence="2 3" key="1">
    <citation type="submission" date="2018-08" db="EMBL/GenBank/DDBJ databases">
        <title>Recombination of ecologically and evolutionarily significant loci maintains genetic cohesion in the Pseudomonas syringae species complex.</title>
        <authorList>
            <person name="Dillon M."/>
            <person name="Thakur S."/>
            <person name="Almeida R.N.D."/>
            <person name="Weir B.S."/>
            <person name="Guttman D.S."/>
        </authorList>
    </citation>
    <scope>NUCLEOTIDE SEQUENCE [LARGE SCALE GENOMIC DNA]</scope>
    <source>
        <strain evidence="2 3">ICMP 2821</strain>
    </source>
</reference>
<proteinExistence type="predicted"/>
<organism evidence="2 3">
    <name type="scientific">Pseudomonas cannabina</name>
    <dbReference type="NCBI Taxonomy" id="86840"/>
    <lineage>
        <taxon>Bacteria</taxon>
        <taxon>Pseudomonadati</taxon>
        <taxon>Pseudomonadota</taxon>
        <taxon>Gammaproteobacteria</taxon>
        <taxon>Pseudomonadales</taxon>
        <taxon>Pseudomonadaceae</taxon>
        <taxon>Pseudomonas</taxon>
    </lineage>
</organism>
<sequence length="149" mass="16294">MTCKSDTVNDQPNTWTQGGQAKSSDVAATTAKFLLADAPIPEATLEQLGLANANFGFPFEPQYCAMDDGIDCPGGCWHLFEDLPSFDPVTLSWQNEGNAWEAGVDDSEDLHDTPEFQRWVKADFSLVRVVKTATAAPHYHPLAYMTPAV</sequence>
<gene>
    <name evidence="2" type="ORF">ALQ64_03172</name>
</gene>
<accession>A0A3M3K4H2</accession>
<dbReference type="AlphaFoldDB" id="A0A3M3K4H2"/>
<comment type="caution">
    <text evidence="2">The sequence shown here is derived from an EMBL/GenBank/DDBJ whole genome shotgun (WGS) entry which is preliminary data.</text>
</comment>
<name>A0A3M3K4H2_PSECA</name>
<evidence type="ECO:0000256" key="1">
    <source>
        <dbReference type="SAM" id="MobiDB-lite"/>
    </source>
</evidence>
<dbReference type="RefSeq" id="WP_122378231.1">
    <property type="nucleotide sequence ID" value="NZ_RBOW01001017.1"/>
</dbReference>
<evidence type="ECO:0000313" key="3">
    <source>
        <dbReference type="Proteomes" id="UP000281372"/>
    </source>
</evidence>